<feature type="compositionally biased region" description="Basic and acidic residues" evidence="1">
    <location>
        <begin position="64"/>
        <end position="76"/>
    </location>
</feature>
<dbReference type="EMBL" id="AZBU02000001">
    <property type="protein sequence ID" value="TMS32755.1"/>
    <property type="molecule type" value="Genomic_DNA"/>
</dbReference>
<accession>A0A4U8UKV7</accession>
<evidence type="ECO:0000313" key="2">
    <source>
        <dbReference type="EMBL" id="TMS32755.1"/>
    </source>
</evidence>
<keyword evidence="3" id="KW-1185">Reference proteome</keyword>
<dbReference type="AlphaFoldDB" id="A0A4U8UKV7"/>
<gene>
    <name evidence="2" type="ORF">L596_000558</name>
</gene>
<reference evidence="2 3" key="1">
    <citation type="journal article" date="2015" name="Genome Biol.">
        <title>Comparative genomics of Steinernema reveals deeply conserved gene regulatory networks.</title>
        <authorList>
            <person name="Dillman A.R."/>
            <person name="Macchietto M."/>
            <person name="Porter C.F."/>
            <person name="Rogers A."/>
            <person name="Williams B."/>
            <person name="Antoshechkin I."/>
            <person name="Lee M.M."/>
            <person name="Goodwin Z."/>
            <person name="Lu X."/>
            <person name="Lewis E.E."/>
            <person name="Goodrich-Blair H."/>
            <person name="Stock S.P."/>
            <person name="Adams B.J."/>
            <person name="Sternberg P.W."/>
            <person name="Mortazavi A."/>
        </authorList>
    </citation>
    <scope>NUCLEOTIDE SEQUENCE [LARGE SCALE GENOMIC DNA]</scope>
    <source>
        <strain evidence="2 3">ALL</strain>
    </source>
</reference>
<proteinExistence type="predicted"/>
<organism evidence="2 3">
    <name type="scientific">Steinernema carpocapsae</name>
    <name type="common">Entomopathogenic nematode</name>
    <dbReference type="NCBI Taxonomy" id="34508"/>
    <lineage>
        <taxon>Eukaryota</taxon>
        <taxon>Metazoa</taxon>
        <taxon>Ecdysozoa</taxon>
        <taxon>Nematoda</taxon>
        <taxon>Chromadorea</taxon>
        <taxon>Rhabditida</taxon>
        <taxon>Tylenchina</taxon>
        <taxon>Panagrolaimomorpha</taxon>
        <taxon>Strongyloidoidea</taxon>
        <taxon>Steinernematidae</taxon>
        <taxon>Steinernema</taxon>
    </lineage>
</organism>
<feature type="region of interest" description="Disordered" evidence="1">
    <location>
        <begin position="15"/>
        <end position="111"/>
    </location>
</feature>
<dbReference type="Proteomes" id="UP000298663">
    <property type="component" value="Unassembled WGS sequence"/>
</dbReference>
<protein>
    <submittedName>
        <fullName evidence="2">Uncharacterized protein</fullName>
    </submittedName>
</protein>
<evidence type="ECO:0000256" key="1">
    <source>
        <dbReference type="SAM" id="MobiDB-lite"/>
    </source>
</evidence>
<feature type="compositionally biased region" description="Basic and acidic residues" evidence="1">
    <location>
        <begin position="98"/>
        <end position="110"/>
    </location>
</feature>
<sequence>MAATALKIKATYASVARSAVQKSANSKAARCSDEHSKSAGRAPQKFRKSHSSRKTNEPITLGEPRSDQSAKVELESLPRCAPKASSNIFDSAKPKRRIAPEQQREPELKSRARRVIAASQTRFQTQLSGPRHAADTT</sequence>
<reference evidence="2 3" key="2">
    <citation type="journal article" date="2019" name="G3 (Bethesda)">
        <title>Hybrid Assembly of the Genome of the Entomopathogenic Nematode Steinernema carpocapsae Identifies the X-Chromosome.</title>
        <authorList>
            <person name="Serra L."/>
            <person name="Macchietto M."/>
            <person name="Macias-Munoz A."/>
            <person name="McGill C.J."/>
            <person name="Rodriguez I.M."/>
            <person name="Rodriguez B."/>
            <person name="Murad R."/>
            <person name="Mortazavi A."/>
        </authorList>
    </citation>
    <scope>NUCLEOTIDE SEQUENCE [LARGE SCALE GENOMIC DNA]</scope>
    <source>
        <strain evidence="2 3">ALL</strain>
    </source>
</reference>
<feature type="compositionally biased region" description="Basic residues" evidence="1">
    <location>
        <begin position="44"/>
        <end position="53"/>
    </location>
</feature>
<evidence type="ECO:0000313" key="3">
    <source>
        <dbReference type="Proteomes" id="UP000298663"/>
    </source>
</evidence>
<comment type="caution">
    <text evidence="2">The sequence shown here is derived from an EMBL/GenBank/DDBJ whole genome shotgun (WGS) entry which is preliminary data.</text>
</comment>
<name>A0A4U8UKV7_STECR</name>